<evidence type="ECO:0000313" key="3">
    <source>
        <dbReference type="EMBL" id="KAK0386464.1"/>
    </source>
</evidence>
<evidence type="ECO:0000256" key="1">
    <source>
        <dbReference type="ARBA" id="ARBA00010954"/>
    </source>
</evidence>
<feature type="region of interest" description="Disordered" evidence="2">
    <location>
        <begin position="412"/>
        <end position="482"/>
    </location>
</feature>
<evidence type="ECO:0000313" key="4">
    <source>
        <dbReference type="Proteomes" id="UP001175261"/>
    </source>
</evidence>
<accession>A0AA39L795</accession>
<comment type="caution">
    <text evidence="3">The sequence shown here is derived from an EMBL/GenBank/DDBJ whole genome shotgun (WGS) entry which is preliminary data.</text>
</comment>
<protein>
    <submittedName>
        <fullName evidence="3">Uncharacterized protein</fullName>
    </submittedName>
</protein>
<dbReference type="AlphaFoldDB" id="A0AA39L795"/>
<evidence type="ECO:0000256" key="2">
    <source>
        <dbReference type="SAM" id="MobiDB-lite"/>
    </source>
</evidence>
<reference evidence="3" key="1">
    <citation type="submission" date="2022-10" db="EMBL/GenBank/DDBJ databases">
        <title>Determination and structural analysis of whole genome sequence of Sarocladium strictum F4-1.</title>
        <authorList>
            <person name="Hu L."/>
            <person name="Jiang Y."/>
        </authorList>
    </citation>
    <scope>NUCLEOTIDE SEQUENCE</scope>
    <source>
        <strain evidence="3">F4-1</strain>
    </source>
</reference>
<dbReference type="EMBL" id="JAPDFR010000005">
    <property type="protein sequence ID" value="KAK0386464.1"/>
    <property type="molecule type" value="Genomic_DNA"/>
</dbReference>
<dbReference type="GO" id="GO:0010737">
    <property type="term" value="P:protein kinase A signaling"/>
    <property type="evidence" value="ECO:0007669"/>
    <property type="project" value="TreeGrafter"/>
</dbReference>
<name>A0AA39L795_SARSR</name>
<organism evidence="3 4">
    <name type="scientific">Sarocladium strictum</name>
    <name type="common">Black bundle disease fungus</name>
    <name type="synonym">Acremonium strictum</name>
    <dbReference type="NCBI Taxonomy" id="5046"/>
    <lineage>
        <taxon>Eukaryota</taxon>
        <taxon>Fungi</taxon>
        <taxon>Dikarya</taxon>
        <taxon>Ascomycota</taxon>
        <taxon>Pezizomycotina</taxon>
        <taxon>Sordariomycetes</taxon>
        <taxon>Hypocreomycetidae</taxon>
        <taxon>Hypocreales</taxon>
        <taxon>Sarocladiaceae</taxon>
        <taxon>Sarocladium</taxon>
    </lineage>
</organism>
<comment type="similarity">
    <text evidence="1">Belongs to the TCP11 family.</text>
</comment>
<dbReference type="Proteomes" id="UP001175261">
    <property type="component" value="Unassembled WGS sequence"/>
</dbReference>
<dbReference type="InterPro" id="IPR008862">
    <property type="entry name" value="Tcp11"/>
</dbReference>
<feature type="compositionally biased region" description="Low complexity" evidence="2">
    <location>
        <begin position="74"/>
        <end position="85"/>
    </location>
</feature>
<dbReference type="PANTHER" id="PTHR12832">
    <property type="entry name" value="TESTIS-SPECIFIC PROTEIN PBS13 T-COMPLEX 11"/>
    <property type="match status" value="1"/>
</dbReference>
<dbReference type="PANTHER" id="PTHR12832:SF11">
    <property type="entry name" value="LD23868P"/>
    <property type="match status" value="1"/>
</dbReference>
<keyword evidence="4" id="KW-1185">Reference proteome</keyword>
<sequence>MGPDRGMGGSMERSHPSTSNEGDSRQEQDVARSSNTTTDEKQLETTGRLPRRQCLEPPSRTASPAMPADAPALSRQSSSMSTVMSPVDRADPIRSPEPPVTKATLSELDVMKIVHNPKLRHDINFDPDLHFRPNMDGEKGKRKQDKANIFWETLRNDLAMFLTDRAKFDQEYGQSSKWTLPRLLNAAKEIIQTLVPSRDRAVLDEGLNVDLFMQQFYKGVADLEKLASWLRGVLKMHCAPMRDDWVDTVYYQLSNGNANNDLKELVNGMKNLLTVLEAMKLDVANHQIRCLRPALIEDTVHFEQKFFYRRIAAGKMQIESFKSWYQNAMERCTSEELRPVQDFGDMGIFFETLARHLLPHGAAEPMPATFQFDEERIARLRNDMYDAIFLEGCLRQYERLEGVCHIFGTSPEALSRPGSQDGEMSFDSPLAGFRPAAGSRPSSQALSARSTHSSPRSSLVIPTPSAIPSYLQSSQPDMNTKRRKLQRTLIDILQSAPPNSHQMDRWRAVGPAMALEVFRATNLPLRLLPEVEDAIVNKLLQMDGEDFRDLQQQMLERLMDALRERVRRYRVLSGSALFATATGELHTDLHEAAGDSGVEDIATKLAHVGIVHWRVWAEPVYLDTPMSR</sequence>
<dbReference type="Pfam" id="PF05794">
    <property type="entry name" value="Tcp11"/>
    <property type="match status" value="1"/>
</dbReference>
<feature type="region of interest" description="Disordered" evidence="2">
    <location>
        <begin position="1"/>
        <end position="100"/>
    </location>
</feature>
<proteinExistence type="inferred from homology"/>
<feature type="compositionally biased region" description="Low complexity" evidence="2">
    <location>
        <begin position="447"/>
        <end position="458"/>
    </location>
</feature>
<gene>
    <name evidence="3" type="ORF">NLU13_6300</name>
</gene>